<dbReference type="AlphaFoldDB" id="A0A383BJ26"/>
<dbReference type="SUPFAM" id="SSF52540">
    <property type="entry name" value="P-loop containing nucleoside triphosphate hydrolases"/>
    <property type="match status" value="1"/>
</dbReference>
<dbReference type="InterPro" id="IPR027417">
    <property type="entry name" value="P-loop_NTPase"/>
</dbReference>
<organism evidence="1">
    <name type="scientific">marine metagenome</name>
    <dbReference type="NCBI Taxonomy" id="408172"/>
    <lineage>
        <taxon>unclassified sequences</taxon>
        <taxon>metagenomes</taxon>
        <taxon>ecological metagenomes</taxon>
    </lineage>
</organism>
<reference evidence="1" key="1">
    <citation type="submission" date="2018-05" db="EMBL/GenBank/DDBJ databases">
        <authorList>
            <person name="Lanie J.A."/>
            <person name="Ng W.-L."/>
            <person name="Kazmierczak K.M."/>
            <person name="Andrzejewski T.M."/>
            <person name="Davidsen T.M."/>
            <person name="Wayne K.J."/>
            <person name="Tettelin H."/>
            <person name="Glass J.I."/>
            <person name="Rusch D."/>
            <person name="Podicherti R."/>
            <person name="Tsui H.-C.T."/>
            <person name="Winkler M.E."/>
        </authorList>
    </citation>
    <scope>NUCLEOTIDE SEQUENCE</scope>
</reference>
<name>A0A383BJ26_9ZZZZ</name>
<sequence>VTNLGMPEEDELNYCIVIGPVKSGTTLLISLLDSHPELMLFPMEVKFFTHWFEYLRHAQGSYRDLNSFFLSKSKVRLMDRDGGRHADIMNSGRIDFSNFDFGQFSEKMKVIENS</sequence>
<dbReference type="EMBL" id="UINC01200786">
    <property type="protein sequence ID" value="SVE19830.1"/>
    <property type="molecule type" value="Genomic_DNA"/>
</dbReference>
<evidence type="ECO:0000313" key="1">
    <source>
        <dbReference type="EMBL" id="SVE19830.1"/>
    </source>
</evidence>
<feature type="non-terminal residue" evidence="1">
    <location>
        <position position="1"/>
    </location>
</feature>
<gene>
    <name evidence="1" type="ORF">METZ01_LOCUS472684</name>
</gene>
<evidence type="ECO:0008006" key="2">
    <source>
        <dbReference type="Google" id="ProtNLM"/>
    </source>
</evidence>
<dbReference type="Gene3D" id="3.40.50.300">
    <property type="entry name" value="P-loop containing nucleotide triphosphate hydrolases"/>
    <property type="match status" value="1"/>
</dbReference>
<protein>
    <recommendedName>
        <fullName evidence="2">Sulfotransferase domain-containing protein</fullName>
    </recommendedName>
</protein>
<proteinExistence type="predicted"/>
<accession>A0A383BJ26</accession>
<feature type="non-terminal residue" evidence="1">
    <location>
        <position position="114"/>
    </location>
</feature>